<evidence type="ECO:0000313" key="4">
    <source>
        <dbReference type="Proteomes" id="UP000473014"/>
    </source>
</evidence>
<feature type="compositionally biased region" description="Low complexity" evidence="1">
    <location>
        <begin position="89"/>
        <end position="104"/>
    </location>
</feature>
<comment type="caution">
    <text evidence="3">The sequence shown here is derived from an EMBL/GenBank/DDBJ whole genome shotgun (WGS) entry which is preliminary data.</text>
</comment>
<dbReference type="Pfam" id="PF13672">
    <property type="entry name" value="PP2C_2"/>
    <property type="match status" value="1"/>
</dbReference>
<dbReference type="InterPro" id="IPR001932">
    <property type="entry name" value="PPM-type_phosphatase-like_dom"/>
</dbReference>
<feature type="compositionally biased region" description="Gly residues" evidence="1">
    <location>
        <begin position="231"/>
        <end position="242"/>
    </location>
</feature>
<feature type="region of interest" description="Disordered" evidence="1">
    <location>
        <begin position="1"/>
        <end position="122"/>
    </location>
</feature>
<sequence>MGQQGERAGESDWWSRLYDGDTPDTGRAPARDSIDERYDSAARAVGRNPAPTVAGEKPAEAPGSATGGDPDPDPVSAPALPPAPRTSPERPAAPAPVASSGVEPFALPAADPDGLSRLPSDTELDGARYGPFTLWAVATRGDVSRHRGEPRREALLTARFGEGDRALILVALATGSGTGTGAHRAAREVCHRVGAFVGRNHARLSEDIRGARRDALKSGLHRLTGRAHGRPGAGADGSGTGTGAEAADSEGEERTVGVRCLLLPVDPRCRVRVFFGTGAGGLFRLRDGVWQDIEPGGRGSRPPRVVADAAEGKGEREETDPSPAPGPFRFRTSLGRPGDTLLLCGAGLAEPMLDAAGFAERLAGRWSGAEPPDPAGFLTDARLDAEGHGKDRTAAAVWEH</sequence>
<feature type="compositionally biased region" description="Pro residues" evidence="1">
    <location>
        <begin position="73"/>
        <end position="85"/>
    </location>
</feature>
<dbReference type="RefSeq" id="WP_155072274.1">
    <property type="nucleotide sequence ID" value="NZ_WIXO01000001.1"/>
</dbReference>
<dbReference type="EMBL" id="WIXO01000001">
    <property type="protein sequence ID" value="MTE21544.1"/>
    <property type="molecule type" value="Genomic_DNA"/>
</dbReference>
<feature type="region of interest" description="Disordered" evidence="1">
    <location>
        <begin position="224"/>
        <end position="251"/>
    </location>
</feature>
<feature type="region of interest" description="Disordered" evidence="1">
    <location>
        <begin position="293"/>
        <end position="327"/>
    </location>
</feature>
<organism evidence="3 4">
    <name type="scientific">Streptomyces taklimakanensis</name>
    <dbReference type="NCBI Taxonomy" id="2569853"/>
    <lineage>
        <taxon>Bacteria</taxon>
        <taxon>Bacillati</taxon>
        <taxon>Actinomycetota</taxon>
        <taxon>Actinomycetes</taxon>
        <taxon>Kitasatosporales</taxon>
        <taxon>Streptomycetaceae</taxon>
        <taxon>Streptomyces</taxon>
    </lineage>
</organism>
<dbReference type="OrthoDB" id="4349962at2"/>
<proteinExistence type="predicted"/>
<evidence type="ECO:0000259" key="2">
    <source>
        <dbReference type="Pfam" id="PF13672"/>
    </source>
</evidence>
<keyword evidence="4" id="KW-1185">Reference proteome</keyword>
<accession>A0A6G2BH60</accession>
<feature type="domain" description="PPM-type phosphatase" evidence="2">
    <location>
        <begin position="140"/>
        <end position="373"/>
    </location>
</feature>
<evidence type="ECO:0000256" key="1">
    <source>
        <dbReference type="SAM" id="MobiDB-lite"/>
    </source>
</evidence>
<evidence type="ECO:0000313" key="3">
    <source>
        <dbReference type="EMBL" id="MTE21544.1"/>
    </source>
</evidence>
<dbReference type="Proteomes" id="UP000473014">
    <property type="component" value="Unassembled WGS sequence"/>
</dbReference>
<feature type="compositionally biased region" description="Basic and acidic residues" evidence="1">
    <location>
        <begin position="29"/>
        <end position="40"/>
    </location>
</feature>
<name>A0A6G2BH60_9ACTN</name>
<protein>
    <submittedName>
        <fullName evidence="3">Protein phosphatase 2C domain-containing protein</fullName>
    </submittedName>
</protein>
<gene>
    <name evidence="3" type="ORF">F0L17_20995</name>
</gene>
<reference evidence="3 4" key="1">
    <citation type="submission" date="2019-11" db="EMBL/GenBank/DDBJ databases">
        <authorList>
            <person name="Yuan L."/>
        </authorList>
    </citation>
    <scope>NUCLEOTIDE SEQUENCE [LARGE SCALE GENOMIC DNA]</scope>
    <source>
        <strain evidence="3 4">TRM43335</strain>
    </source>
</reference>
<dbReference type="AlphaFoldDB" id="A0A6G2BH60"/>